<evidence type="ECO:0000256" key="20">
    <source>
        <dbReference type="SAM" id="SignalP"/>
    </source>
</evidence>
<dbReference type="InterPro" id="IPR000719">
    <property type="entry name" value="Prot_kinase_dom"/>
</dbReference>
<dbReference type="Gramene" id="OE9A039781T1">
    <property type="protein sequence ID" value="OE9A039781C1"/>
    <property type="gene ID" value="OE9A039781"/>
</dbReference>
<evidence type="ECO:0000256" key="5">
    <source>
        <dbReference type="ARBA" id="ARBA00022692"/>
    </source>
</evidence>
<dbReference type="PANTHER" id="PTHR46008:SF62">
    <property type="entry name" value="PROTEIN KINASE DOMAIN-CONTAINING PROTEIN"/>
    <property type="match status" value="1"/>
</dbReference>
<feature type="binding site" evidence="17">
    <location>
        <position position="370"/>
    </location>
    <ligand>
        <name>ATP</name>
        <dbReference type="ChEBI" id="CHEBI:30616"/>
    </ligand>
</feature>
<keyword evidence="4" id="KW-0808">Transferase</keyword>
<evidence type="ECO:0000256" key="7">
    <source>
        <dbReference type="ARBA" id="ARBA00022741"/>
    </source>
</evidence>
<dbReference type="OrthoDB" id="4062651at2759"/>
<evidence type="ECO:0000313" key="23">
    <source>
        <dbReference type="Proteomes" id="UP000594638"/>
    </source>
</evidence>
<evidence type="ECO:0000256" key="18">
    <source>
        <dbReference type="SAM" id="MobiDB-lite"/>
    </source>
</evidence>
<evidence type="ECO:0000256" key="13">
    <source>
        <dbReference type="ARBA" id="ARBA00023180"/>
    </source>
</evidence>
<feature type="domain" description="Protein kinase" evidence="21">
    <location>
        <begin position="341"/>
        <end position="618"/>
    </location>
</feature>
<protein>
    <submittedName>
        <fullName evidence="22">Wall-associated receptor kinase-like 14</fullName>
    </submittedName>
</protein>
<accession>A0A8S0UDT6</accession>
<proteinExistence type="predicted"/>
<dbReference type="SUPFAM" id="SSF56112">
    <property type="entry name" value="Protein kinase-like (PK-like)"/>
    <property type="match status" value="1"/>
</dbReference>
<dbReference type="AlphaFoldDB" id="A0A8S0UDT6"/>
<gene>
    <name evidence="22" type="ORF">OLEA9_A039781</name>
</gene>
<dbReference type="Pfam" id="PF12947">
    <property type="entry name" value="EGF_3"/>
    <property type="match status" value="1"/>
</dbReference>
<dbReference type="PROSITE" id="PS00108">
    <property type="entry name" value="PROTEIN_KINASE_ST"/>
    <property type="match status" value="1"/>
</dbReference>
<dbReference type="EMBL" id="CACTIH010007668">
    <property type="protein sequence ID" value="CAA3017028.1"/>
    <property type="molecule type" value="Genomic_DNA"/>
</dbReference>
<comment type="catalytic activity">
    <reaction evidence="15">
        <text>L-threonyl-[protein] + ATP = O-phospho-L-threonyl-[protein] + ADP + H(+)</text>
        <dbReference type="Rhea" id="RHEA:46608"/>
        <dbReference type="Rhea" id="RHEA-COMP:11060"/>
        <dbReference type="Rhea" id="RHEA-COMP:11605"/>
        <dbReference type="ChEBI" id="CHEBI:15378"/>
        <dbReference type="ChEBI" id="CHEBI:30013"/>
        <dbReference type="ChEBI" id="CHEBI:30616"/>
        <dbReference type="ChEBI" id="CHEBI:61977"/>
        <dbReference type="ChEBI" id="CHEBI:456216"/>
    </reaction>
</comment>
<dbReference type="PROSITE" id="PS50011">
    <property type="entry name" value="PROTEIN_KINASE_DOM"/>
    <property type="match status" value="1"/>
</dbReference>
<dbReference type="Proteomes" id="UP000594638">
    <property type="component" value="Unassembled WGS sequence"/>
</dbReference>
<dbReference type="Gene3D" id="2.10.25.10">
    <property type="entry name" value="Laminin"/>
    <property type="match status" value="1"/>
</dbReference>
<comment type="caution">
    <text evidence="22">The sequence shown here is derived from an EMBL/GenBank/DDBJ whole genome shotgun (WGS) entry which is preliminary data.</text>
</comment>
<dbReference type="InterPro" id="IPR008271">
    <property type="entry name" value="Ser/Thr_kinase_AS"/>
</dbReference>
<dbReference type="InterPro" id="IPR024731">
    <property type="entry name" value="NELL2-like_EGF"/>
</dbReference>
<evidence type="ECO:0000256" key="17">
    <source>
        <dbReference type="PROSITE-ProRule" id="PRU10141"/>
    </source>
</evidence>
<dbReference type="Gene3D" id="3.30.200.20">
    <property type="entry name" value="Phosphorylase Kinase, domain 1"/>
    <property type="match status" value="1"/>
</dbReference>
<evidence type="ECO:0000256" key="3">
    <source>
        <dbReference type="ARBA" id="ARBA00022536"/>
    </source>
</evidence>
<organism evidence="22 23">
    <name type="scientific">Olea europaea subsp. europaea</name>
    <dbReference type="NCBI Taxonomy" id="158383"/>
    <lineage>
        <taxon>Eukaryota</taxon>
        <taxon>Viridiplantae</taxon>
        <taxon>Streptophyta</taxon>
        <taxon>Embryophyta</taxon>
        <taxon>Tracheophyta</taxon>
        <taxon>Spermatophyta</taxon>
        <taxon>Magnoliopsida</taxon>
        <taxon>eudicotyledons</taxon>
        <taxon>Gunneridae</taxon>
        <taxon>Pentapetalae</taxon>
        <taxon>asterids</taxon>
        <taxon>lamiids</taxon>
        <taxon>Lamiales</taxon>
        <taxon>Oleaceae</taxon>
        <taxon>Oleeae</taxon>
        <taxon>Olea</taxon>
    </lineage>
</organism>
<dbReference type="SMART" id="SM00220">
    <property type="entry name" value="S_TKc"/>
    <property type="match status" value="1"/>
</dbReference>
<keyword evidence="11 19" id="KW-0472">Membrane</keyword>
<evidence type="ECO:0000256" key="1">
    <source>
        <dbReference type="ARBA" id="ARBA00004167"/>
    </source>
</evidence>
<keyword evidence="2" id="KW-0723">Serine/threonine-protein kinase</keyword>
<keyword evidence="3" id="KW-0245">EGF-like domain</keyword>
<feature type="compositionally biased region" description="Polar residues" evidence="18">
    <location>
        <begin position="693"/>
        <end position="703"/>
    </location>
</feature>
<feature type="region of interest" description="Disordered" evidence="18">
    <location>
        <begin position="667"/>
        <end position="703"/>
    </location>
</feature>
<evidence type="ECO:0000256" key="15">
    <source>
        <dbReference type="ARBA" id="ARBA00047951"/>
    </source>
</evidence>
<keyword evidence="23" id="KW-1185">Reference proteome</keyword>
<evidence type="ECO:0000256" key="4">
    <source>
        <dbReference type="ARBA" id="ARBA00022679"/>
    </source>
</evidence>
<keyword evidence="9 17" id="KW-0067">ATP-binding</keyword>
<keyword evidence="13" id="KW-0325">Glycoprotein</keyword>
<keyword evidence="6 20" id="KW-0732">Signal</keyword>
<evidence type="ECO:0000256" key="10">
    <source>
        <dbReference type="ARBA" id="ARBA00022989"/>
    </source>
</evidence>
<feature type="transmembrane region" description="Helical" evidence="19">
    <location>
        <begin position="276"/>
        <end position="299"/>
    </location>
</feature>
<evidence type="ECO:0000256" key="19">
    <source>
        <dbReference type="SAM" id="Phobius"/>
    </source>
</evidence>
<comment type="catalytic activity">
    <reaction evidence="14">
        <text>L-seryl-[protein] + ATP = O-phospho-L-seryl-[protein] + ADP + H(+)</text>
        <dbReference type="Rhea" id="RHEA:17989"/>
        <dbReference type="Rhea" id="RHEA-COMP:9863"/>
        <dbReference type="Rhea" id="RHEA-COMP:11604"/>
        <dbReference type="ChEBI" id="CHEBI:15378"/>
        <dbReference type="ChEBI" id="CHEBI:29999"/>
        <dbReference type="ChEBI" id="CHEBI:30616"/>
        <dbReference type="ChEBI" id="CHEBI:83421"/>
        <dbReference type="ChEBI" id="CHEBI:456216"/>
    </reaction>
</comment>
<sequence length="703" mass="77421">MLNSFERHSIPPTDTMISSQIFIWVVFFLVLSSAAEANNCNRSCGEVENKVPYPFGFSDGCKIKLNCSENEIHIGDFLVQSLTSDSILVSLPATCNRSIDALNPLFGTNFAVTGRNGLLLRNCSQPVDDFTIPSNLINSFFNTDGCDFEDRNSSDNYNHNISYYAEAKDGYVEFSNYENIRERGHCSFLFSSIMVNWNQNGNNSSIIVTENSSMPVEVQAQKVELGWWLPGVCNCDPNANCTPVNGTGFRCKCQKGYSGDGFAEGEGCKRVSGTKVGFLIGGIVAGASLVTAVAFMCYCKKKRSASLRSQSSTRQLLSEAAGNSSVSLYPYKEIERATNVFSEKQRLGTGAYGTVYAGKLHNHEWVAIKKMRHQDHDGIEQVLNEIKLLSSLSHPNLVRLLGCCIENGEEILVYEYMPNGTLSQHLQRERGLVLSWNIRLTIAAETAHAIAHLHSAMNPPIYHRDIKSSNILLDFNFKAKVADFGLSRFGMTDDSHVSTAPQGTPGYVDPQYHQNFYLSDKSDVYSFGVVLVEIITAMKVVDFSRPHSEINLAALASDRIGKGRVDEIIDPLLEPNRDAWTLSSIHKVAELAFRCLAFHHDMRPSMMEVADELEQIRISSWAPSDENVCTGSSVTSLSSSLHNGSEQSVNATAKKASAGSQRLIGLQRTDAGLATMEEKDSSPVSVHDPWLSERSSPPSTNSL</sequence>
<feature type="chain" id="PRO_5035890469" evidence="20">
    <location>
        <begin position="38"/>
        <end position="703"/>
    </location>
</feature>
<reference evidence="22 23" key="1">
    <citation type="submission" date="2019-12" db="EMBL/GenBank/DDBJ databases">
        <authorList>
            <person name="Alioto T."/>
            <person name="Alioto T."/>
            <person name="Gomez Garrido J."/>
        </authorList>
    </citation>
    <scope>NUCLEOTIDE SEQUENCE [LARGE SCALE GENOMIC DNA]</scope>
</reference>
<evidence type="ECO:0000256" key="14">
    <source>
        <dbReference type="ARBA" id="ARBA00047558"/>
    </source>
</evidence>
<feature type="signal peptide" evidence="20">
    <location>
        <begin position="1"/>
        <end position="37"/>
    </location>
</feature>
<keyword evidence="22" id="KW-0675">Receptor</keyword>
<keyword evidence="8 22" id="KW-0418">Kinase</keyword>
<comment type="subcellular location">
    <subcellularLocation>
        <location evidence="1">Membrane</location>
        <topology evidence="1">Single-pass membrane protein</topology>
    </subcellularLocation>
</comment>
<dbReference type="PANTHER" id="PTHR46008">
    <property type="entry name" value="LEAF RUST 10 DISEASE-RESISTANCE LOCUS RECEPTOR-LIKE PROTEIN KINASE-LIKE 1.4"/>
    <property type="match status" value="1"/>
</dbReference>
<evidence type="ECO:0000256" key="6">
    <source>
        <dbReference type="ARBA" id="ARBA00022729"/>
    </source>
</evidence>
<keyword evidence="10 19" id="KW-1133">Transmembrane helix</keyword>
<comment type="function">
    <text evidence="16">Serine/threonine-protein kinase that may function as a signaling receptor of extracellular matrix component.</text>
</comment>
<evidence type="ECO:0000313" key="22">
    <source>
        <dbReference type="EMBL" id="CAA3017028.1"/>
    </source>
</evidence>
<evidence type="ECO:0000256" key="16">
    <source>
        <dbReference type="ARBA" id="ARBA00056804"/>
    </source>
</evidence>
<evidence type="ECO:0000256" key="11">
    <source>
        <dbReference type="ARBA" id="ARBA00023136"/>
    </source>
</evidence>
<evidence type="ECO:0000256" key="8">
    <source>
        <dbReference type="ARBA" id="ARBA00022777"/>
    </source>
</evidence>
<dbReference type="GO" id="GO:0005524">
    <property type="term" value="F:ATP binding"/>
    <property type="evidence" value="ECO:0007669"/>
    <property type="project" value="UniProtKB-UniRule"/>
</dbReference>
<dbReference type="FunFam" id="1.10.510.10:FF:000161">
    <property type="entry name" value="Wall-associated receptor kinase-like 20"/>
    <property type="match status" value="1"/>
</dbReference>
<name>A0A8S0UDT6_OLEEU</name>
<dbReference type="Pfam" id="PF00069">
    <property type="entry name" value="Pkinase"/>
    <property type="match status" value="1"/>
</dbReference>
<keyword evidence="5 19" id="KW-0812">Transmembrane</keyword>
<dbReference type="InterPro" id="IPR011009">
    <property type="entry name" value="Kinase-like_dom_sf"/>
</dbReference>
<evidence type="ECO:0000256" key="2">
    <source>
        <dbReference type="ARBA" id="ARBA00022527"/>
    </source>
</evidence>
<evidence type="ECO:0000256" key="12">
    <source>
        <dbReference type="ARBA" id="ARBA00023157"/>
    </source>
</evidence>
<dbReference type="GO" id="GO:0004674">
    <property type="term" value="F:protein serine/threonine kinase activity"/>
    <property type="evidence" value="ECO:0007669"/>
    <property type="project" value="UniProtKB-KW"/>
</dbReference>
<evidence type="ECO:0000256" key="9">
    <source>
        <dbReference type="ARBA" id="ARBA00022840"/>
    </source>
</evidence>
<evidence type="ECO:0000259" key="21">
    <source>
        <dbReference type="PROSITE" id="PS50011"/>
    </source>
</evidence>
<keyword evidence="7 17" id="KW-0547">Nucleotide-binding</keyword>
<dbReference type="Gene3D" id="1.10.510.10">
    <property type="entry name" value="Transferase(Phosphotransferase) domain 1"/>
    <property type="match status" value="1"/>
</dbReference>
<dbReference type="PROSITE" id="PS00107">
    <property type="entry name" value="PROTEIN_KINASE_ATP"/>
    <property type="match status" value="1"/>
</dbReference>
<dbReference type="GO" id="GO:0005886">
    <property type="term" value="C:plasma membrane"/>
    <property type="evidence" value="ECO:0007669"/>
    <property type="project" value="UniProtKB-ARBA"/>
</dbReference>
<dbReference type="FunFam" id="3.30.200.20:FF:000481">
    <property type="entry name" value="Wall-associated receptor kinase-like 14"/>
    <property type="match status" value="1"/>
</dbReference>
<keyword evidence="12" id="KW-1015">Disulfide bond</keyword>
<dbReference type="InterPro" id="IPR017441">
    <property type="entry name" value="Protein_kinase_ATP_BS"/>
</dbReference>